<reference evidence="9" key="1">
    <citation type="submission" date="2020-11" db="EMBL/GenBank/DDBJ databases">
        <authorList>
            <person name="Whiteford S."/>
        </authorList>
    </citation>
    <scope>NUCLEOTIDE SEQUENCE</scope>
</reference>
<dbReference type="PANTHER" id="PTHR11802:SF472">
    <property type="entry name" value="SERINE CARBOXYPEPTIDASE CPVL-RELATED"/>
    <property type="match status" value="1"/>
</dbReference>
<dbReference type="SUPFAM" id="SSF53474">
    <property type="entry name" value="alpha/beta-Hydrolases"/>
    <property type="match status" value="3"/>
</dbReference>
<keyword evidence="6" id="KW-0325">Glycoprotein</keyword>
<accession>A0A8S4DFK8</accession>
<keyword evidence="8" id="KW-0812">Transmembrane</keyword>
<evidence type="ECO:0000256" key="6">
    <source>
        <dbReference type="ARBA" id="ARBA00023180"/>
    </source>
</evidence>
<evidence type="ECO:0000256" key="8">
    <source>
        <dbReference type="SAM" id="Phobius"/>
    </source>
</evidence>
<dbReference type="PRINTS" id="PR00724">
    <property type="entry name" value="CRBOXYPTASEC"/>
</dbReference>
<dbReference type="InterPro" id="IPR001563">
    <property type="entry name" value="Peptidase_S10"/>
</dbReference>
<name>A0A8S4DFK8_PLUXY</name>
<keyword evidence="4" id="KW-0732">Signal</keyword>
<sequence length="1415" mass="160975">MVTFKNVEQLLTANLSAHGRVAVHIDKVLDIASNLIDDVKLKVTPLIEKTTEATTKDLNEINESKIDHTAVEIESNTTATNSSNIVNIDDIILKTPLDIITSTEKTIESDVNNIIEDDKSEKIQKADNGTALILTPLIEEGKIDEARIASKVDPSLFSGVKSHSGFLTVNKTYDSNTFFWYFPVENKPVNETPWIIWLQGGPGASSLAGLFDEIGPFLMENGTIKKRPHSWNHNHSLVFIDNPVGTGFSFTNHVDGLAKDMETYSQHLYTAVHQLLQLFPELKTAPLYVAGESYAGKYVPCLAMELHRHSTDGTLDINLQGLIVGNGYVEPSVLTKLTQPFASFGLLVPEQLQMIEPLVDSFTKNIALNKSSRAREDWNRLIMTMLYLARQKHAYNYLQENLPLGKEYQEFVKTTRFKRAVHVGAIYEKLAERSEMSIAENLIAKDEEETPVLILTPYIEEGRLEEGRNASKVDSSVFLGFESYSGFLTVNKTYNSNTFFWYFPAENSTEKEAPWIIWLQGGPGVSSLTGLFEEIGPLTVDADGNLERNPNSWLKNFSLVFIDNPVGTGYSFTEHRNGYVKDMETYSAHLYTAVAQLVQLYPELQRAPLYVAGESYAGKYVPSLALELHRHKIAGDVQVNLKGLIMGNALIDPSIFENFTQPFYHSGLLSPEDMNDLKIYQEILNQEMKLDNRDYIGKQKWLMLLVEILSRTHQVHAYNFVNPKQPDYYYTGYLHRPEVRRALHVGDMRPSYLNTSVNRYLAPDFLSSASDKVELLLEHYQVLAYCGQLDHMVPCSLNAEVLRRWNWTHAEDFKSAPRSPYYLPDYHLTGYVKTGGNLTEAVIRNAGHMAARDRPAAVRALAADWARDQLQSTTLHMFMTKIRVMKQNVTAAPDLIFITTSARAQEPPSLTLTALIKQNRLEEARNASSVDRNLFLNITSHSGFLTVDEKYDSNLFFWYFPHWDAKERPWIIWLQGGPGVSSLTGLFDELGPFTYDHKTRSLRSRESAWTTEYSVVFIDNPVGAGLSYTTDEQGYSRSMEMYTKNLYEALQQLATMFPYLRRAPLYIAGESYAGHYVPALAKEVLDWKKKGRDDVNLKGIMLGNPVLERETLVNNDQIFYQWGLIDSQGLAAVRALRDAFEDAVRREDPKAAREARNKFLDRLEEISSQRQNYNLLSDEISMSERGDYLIRPEVTKALHVDTRSDKAIRYSNVADKLVPEFLSHMRPILEELLEHYKVLIYCGQLDLISPCTPNAKVRRTKWHWSKKKQFMQAQRIPWEYNDTLAGYVKRGGGLTEAMVRGAGHLVPMDKGPETLDMINRFIYDRSFPAYHFSGNPDFVPEIRYYYENLKRIDFGSDPVERSSSGFKTAMILSLVFNVLLACGGIAGIWYYKIRMRRYVNYMYATQDDSSLSLEV</sequence>
<keyword evidence="2 7" id="KW-0121">Carboxypeptidase</keyword>
<evidence type="ECO:0000256" key="4">
    <source>
        <dbReference type="ARBA" id="ARBA00022729"/>
    </source>
</evidence>
<evidence type="ECO:0000256" key="1">
    <source>
        <dbReference type="ARBA" id="ARBA00009431"/>
    </source>
</evidence>
<dbReference type="EC" id="3.4.16.-" evidence="7"/>
<dbReference type="GO" id="GO:0006508">
    <property type="term" value="P:proteolysis"/>
    <property type="evidence" value="ECO:0007669"/>
    <property type="project" value="UniProtKB-KW"/>
</dbReference>
<dbReference type="Gene3D" id="3.40.50.1820">
    <property type="entry name" value="alpha/beta hydrolase"/>
    <property type="match status" value="3"/>
</dbReference>
<dbReference type="GO" id="GO:0004185">
    <property type="term" value="F:serine-type carboxypeptidase activity"/>
    <property type="evidence" value="ECO:0007669"/>
    <property type="project" value="UniProtKB-UniRule"/>
</dbReference>
<dbReference type="EMBL" id="CAJHNJ030000005">
    <property type="protein sequence ID" value="CAG9097873.1"/>
    <property type="molecule type" value="Genomic_DNA"/>
</dbReference>
<dbReference type="Proteomes" id="UP000653454">
    <property type="component" value="Unassembled WGS sequence"/>
</dbReference>
<comment type="similarity">
    <text evidence="1 7">Belongs to the peptidase S10 family.</text>
</comment>
<gene>
    <name evidence="9" type="ORF">PLXY2_LOCUS2099</name>
</gene>
<evidence type="ECO:0000256" key="3">
    <source>
        <dbReference type="ARBA" id="ARBA00022670"/>
    </source>
</evidence>
<dbReference type="PROSITE" id="PS00131">
    <property type="entry name" value="CARBOXYPEPT_SER_SER"/>
    <property type="match status" value="3"/>
</dbReference>
<evidence type="ECO:0000256" key="7">
    <source>
        <dbReference type="RuleBase" id="RU361156"/>
    </source>
</evidence>
<keyword evidence="10" id="KW-1185">Reference proteome</keyword>
<evidence type="ECO:0000256" key="2">
    <source>
        <dbReference type="ARBA" id="ARBA00022645"/>
    </source>
</evidence>
<dbReference type="InterPro" id="IPR018202">
    <property type="entry name" value="Ser_caboxypep_ser_AS"/>
</dbReference>
<protein>
    <recommendedName>
        <fullName evidence="7">Carboxypeptidase</fullName>
        <ecNumber evidence="7">3.4.16.-</ecNumber>
    </recommendedName>
</protein>
<evidence type="ECO:0000256" key="5">
    <source>
        <dbReference type="ARBA" id="ARBA00022801"/>
    </source>
</evidence>
<keyword evidence="3 7" id="KW-0645">Protease</keyword>
<keyword evidence="5 7" id="KW-0378">Hydrolase</keyword>
<feature type="transmembrane region" description="Helical" evidence="8">
    <location>
        <begin position="1369"/>
        <end position="1391"/>
    </location>
</feature>
<dbReference type="InterPro" id="IPR029058">
    <property type="entry name" value="AB_hydrolase_fold"/>
</dbReference>
<evidence type="ECO:0000313" key="10">
    <source>
        <dbReference type="Proteomes" id="UP000653454"/>
    </source>
</evidence>
<proteinExistence type="inferred from homology"/>
<keyword evidence="8" id="KW-1133">Transmembrane helix</keyword>
<organism evidence="9 10">
    <name type="scientific">Plutella xylostella</name>
    <name type="common">Diamondback moth</name>
    <name type="synonym">Plutella maculipennis</name>
    <dbReference type="NCBI Taxonomy" id="51655"/>
    <lineage>
        <taxon>Eukaryota</taxon>
        <taxon>Metazoa</taxon>
        <taxon>Ecdysozoa</taxon>
        <taxon>Arthropoda</taxon>
        <taxon>Hexapoda</taxon>
        <taxon>Insecta</taxon>
        <taxon>Pterygota</taxon>
        <taxon>Neoptera</taxon>
        <taxon>Endopterygota</taxon>
        <taxon>Lepidoptera</taxon>
        <taxon>Glossata</taxon>
        <taxon>Ditrysia</taxon>
        <taxon>Yponomeutoidea</taxon>
        <taxon>Plutellidae</taxon>
        <taxon>Plutella</taxon>
    </lineage>
</organism>
<keyword evidence="8" id="KW-0472">Membrane</keyword>
<comment type="caution">
    <text evidence="9">The sequence shown here is derived from an EMBL/GenBank/DDBJ whole genome shotgun (WGS) entry which is preliminary data.</text>
</comment>
<evidence type="ECO:0000313" key="9">
    <source>
        <dbReference type="EMBL" id="CAG9097873.1"/>
    </source>
</evidence>
<dbReference type="PANTHER" id="PTHR11802">
    <property type="entry name" value="SERINE PROTEASE FAMILY S10 SERINE CARBOXYPEPTIDASE"/>
    <property type="match status" value="1"/>
</dbReference>
<dbReference type="Pfam" id="PF00450">
    <property type="entry name" value="Peptidase_S10"/>
    <property type="match status" value="3"/>
</dbReference>